<evidence type="ECO:0000313" key="1">
    <source>
        <dbReference type="EMBL" id="CCD44180.1"/>
    </source>
</evidence>
<dbReference type="HOGENOM" id="CLU_2236186_0_0_1"/>
<proteinExistence type="predicted"/>
<dbReference type="AlphaFoldDB" id="G2XUL0"/>
<organism evidence="1 2">
    <name type="scientific">Botryotinia fuckeliana (strain T4)</name>
    <name type="common">Noble rot fungus</name>
    <name type="synonym">Botrytis cinerea</name>
    <dbReference type="NCBI Taxonomy" id="999810"/>
    <lineage>
        <taxon>Eukaryota</taxon>
        <taxon>Fungi</taxon>
        <taxon>Dikarya</taxon>
        <taxon>Ascomycota</taxon>
        <taxon>Pezizomycotina</taxon>
        <taxon>Leotiomycetes</taxon>
        <taxon>Helotiales</taxon>
        <taxon>Sclerotiniaceae</taxon>
        <taxon>Botrytis</taxon>
    </lineage>
</organism>
<protein>
    <submittedName>
        <fullName evidence="1">Uncharacterized protein</fullName>
    </submittedName>
</protein>
<accession>G2XUL0</accession>
<dbReference type="EMBL" id="FQ790270">
    <property type="protein sequence ID" value="CCD44180.1"/>
    <property type="molecule type" value="Genomic_DNA"/>
</dbReference>
<dbReference type="Proteomes" id="UP000008177">
    <property type="component" value="Unplaced contigs"/>
</dbReference>
<gene>
    <name evidence="1" type="ORF">BofuT4_P057600.1</name>
</gene>
<dbReference type="InParanoid" id="G2XUL0"/>
<name>G2XUL0_BOTF4</name>
<reference evidence="2" key="1">
    <citation type="journal article" date="2011" name="PLoS Genet.">
        <title>Genomic analysis of the necrotrophic fungal pathogens Sclerotinia sclerotiorum and Botrytis cinerea.</title>
        <authorList>
            <person name="Amselem J."/>
            <person name="Cuomo C.A."/>
            <person name="van Kan J.A."/>
            <person name="Viaud M."/>
            <person name="Benito E.P."/>
            <person name="Couloux A."/>
            <person name="Coutinho P.M."/>
            <person name="de Vries R.P."/>
            <person name="Dyer P.S."/>
            <person name="Fillinger S."/>
            <person name="Fournier E."/>
            <person name="Gout L."/>
            <person name="Hahn M."/>
            <person name="Kohn L."/>
            <person name="Lapalu N."/>
            <person name="Plummer K.M."/>
            <person name="Pradier J.M."/>
            <person name="Quevillon E."/>
            <person name="Sharon A."/>
            <person name="Simon A."/>
            <person name="ten Have A."/>
            <person name="Tudzynski B."/>
            <person name="Tudzynski P."/>
            <person name="Wincker P."/>
            <person name="Andrew M."/>
            <person name="Anthouard V."/>
            <person name="Beever R.E."/>
            <person name="Beffa R."/>
            <person name="Benoit I."/>
            <person name="Bouzid O."/>
            <person name="Brault B."/>
            <person name="Chen Z."/>
            <person name="Choquer M."/>
            <person name="Collemare J."/>
            <person name="Cotton P."/>
            <person name="Danchin E.G."/>
            <person name="Da Silva C."/>
            <person name="Gautier A."/>
            <person name="Giraud C."/>
            <person name="Giraud T."/>
            <person name="Gonzalez C."/>
            <person name="Grossetete S."/>
            <person name="Guldener U."/>
            <person name="Henrissat B."/>
            <person name="Howlett B.J."/>
            <person name="Kodira C."/>
            <person name="Kretschmer M."/>
            <person name="Lappartient A."/>
            <person name="Leroch M."/>
            <person name="Levis C."/>
            <person name="Mauceli E."/>
            <person name="Neuveglise C."/>
            <person name="Oeser B."/>
            <person name="Pearson M."/>
            <person name="Poulain J."/>
            <person name="Poussereau N."/>
            <person name="Quesneville H."/>
            <person name="Rascle C."/>
            <person name="Schumacher J."/>
            <person name="Segurens B."/>
            <person name="Sexton A."/>
            <person name="Silva E."/>
            <person name="Sirven C."/>
            <person name="Soanes D.M."/>
            <person name="Talbot N.J."/>
            <person name="Templeton M."/>
            <person name="Yandava C."/>
            <person name="Yarden O."/>
            <person name="Zeng Q."/>
            <person name="Rollins J.A."/>
            <person name="Lebrun M.H."/>
            <person name="Dickman M."/>
        </authorList>
    </citation>
    <scope>NUCLEOTIDE SEQUENCE [LARGE SCALE GENOMIC DNA]</scope>
    <source>
        <strain evidence="2">T4</strain>
    </source>
</reference>
<evidence type="ECO:0000313" key="2">
    <source>
        <dbReference type="Proteomes" id="UP000008177"/>
    </source>
</evidence>
<sequence length="105" mass="12040">MDSSSGDGGLRSLCWGQPIGEDLEQPLSDKRARRVFRSVRADYHCFQMEWDMQRAFIIPVYTTTTLQHKNRSYKLANQASSLLYIQVEEAPNPTNQKASVMTLAW</sequence>